<feature type="chain" id="PRO_5036379542" description="RxLR effector protein" evidence="1">
    <location>
        <begin position="20"/>
        <end position="60"/>
    </location>
</feature>
<dbReference type="OrthoDB" id="10296491at2759"/>
<dbReference type="Proteomes" id="UP000429607">
    <property type="component" value="Unassembled WGS sequence"/>
</dbReference>
<evidence type="ECO:0000313" key="5">
    <source>
        <dbReference type="Proteomes" id="UP000429607"/>
    </source>
</evidence>
<sequence length="60" mass="6342">MQVLYTIAMFMFTATGAFADSTTTFFCQGFIQTGTCPALKIGALPVKPAIGHHQSGKGDD</sequence>
<proteinExistence type="predicted"/>
<protein>
    <recommendedName>
        <fullName evidence="8">RxLR effector protein</fullName>
    </recommendedName>
</protein>
<comment type="caution">
    <text evidence="3">The sequence shown here is derived from an EMBL/GenBank/DDBJ whole genome shotgun (WGS) entry which is preliminary data.</text>
</comment>
<evidence type="ECO:0000313" key="4">
    <source>
        <dbReference type="EMBL" id="KAE9267320.1"/>
    </source>
</evidence>
<reference evidence="5 7" key="1">
    <citation type="submission" date="2018-09" db="EMBL/GenBank/DDBJ databases">
        <title>Genomic investigation of the strawberry pathogen Phytophthora fragariae indicates pathogenicity is determined by transcriptional variation in three key races.</title>
        <authorList>
            <person name="Adams T.M."/>
            <person name="Armitage A.D."/>
            <person name="Sobczyk M.K."/>
            <person name="Bates H.J."/>
            <person name="Dunwell J.M."/>
            <person name="Nellist C.F."/>
            <person name="Harrison R.J."/>
        </authorList>
    </citation>
    <scope>NUCLEOTIDE SEQUENCE [LARGE SCALE GENOMIC DNA]</scope>
    <source>
        <strain evidence="3 5">SCRP249</strain>
        <strain evidence="2 7">SCRP324</strain>
        <strain evidence="4 6">SCRP333</strain>
    </source>
</reference>
<evidence type="ECO:0000313" key="7">
    <source>
        <dbReference type="Proteomes" id="UP000435112"/>
    </source>
</evidence>
<evidence type="ECO:0000313" key="6">
    <source>
        <dbReference type="Proteomes" id="UP000434957"/>
    </source>
</evidence>
<evidence type="ECO:0008006" key="8">
    <source>
        <dbReference type="Google" id="ProtNLM"/>
    </source>
</evidence>
<keyword evidence="6" id="KW-1185">Reference proteome</keyword>
<evidence type="ECO:0000313" key="2">
    <source>
        <dbReference type="EMBL" id="KAE8959260.1"/>
    </source>
</evidence>
<feature type="signal peptide" evidence="1">
    <location>
        <begin position="1"/>
        <end position="19"/>
    </location>
</feature>
<evidence type="ECO:0000313" key="3">
    <source>
        <dbReference type="EMBL" id="KAE8959309.1"/>
    </source>
</evidence>
<accession>A0A6A3GNU1</accession>
<dbReference type="EMBL" id="QXFU01007097">
    <property type="protein sequence ID" value="KAE8959260.1"/>
    <property type="molecule type" value="Genomic_DNA"/>
</dbReference>
<keyword evidence="1" id="KW-0732">Signal</keyword>
<dbReference type="EMBL" id="QXFV01007221">
    <property type="protein sequence ID" value="KAE8959309.1"/>
    <property type="molecule type" value="Genomic_DNA"/>
</dbReference>
<organism evidence="3 5">
    <name type="scientific">Phytophthora rubi</name>
    <dbReference type="NCBI Taxonomy" id="129364"/>
    <lineage>
        <taxon>Eukaryota</taxon>
        <taxon>Sar</taxon>
        <taxon>Stramenopiles</taxon>
        <taxon>Oomycota</taxon>
        <taxon>Peronosporomycetes</taxon>
        <taxon>Peronosporales</taxon>
        <taxon>Peronosporaceae</taxon>
        <taxon>Phytophthora</taxon>
    </lineage>
</organism>
<name>A0A6A3GNU1_9STRA</name>
<dbReference type="Proteomes" id="UP000435112">
    <property type="component" value="Unassembled WGS sequence"/>
</dbReference>
<gene>
    <name evidence="3" type="ORF">PR001_g30759</name>
    <name evidence="2" type="ORF">PR002_g30594</name>
    <name evidence="4" type="ORF">PR003_g31816</name>
</gene>
<dbReference type="Proteomes" id="UP000434957">
    <property type="component" value="Unassembled WGS sequence"/>
</dbReference>
<dbReference type="EMBL" id="QXFT01007032">
    <property type="protein sequence ID" value="KAE9267320.1"/>
    <property type="molecule type" value="Genomic_DNA"/>
</dbReference>
<dbReference type="AlphaFoldDB" id="A0A6A3GNU1"/>
<evidence type="ECO:0000256" key="1">
    <source>
        <dbReference type="SAM" id="SignalP"/>
    </source>
</evidence>